<feature type="domain" description="Ribosomal RNA adenine methylase transferase N-terminal" evidence="7">
    <location>
        <begin position="35"/>
        <end position="210"/>
    </location>
</feature>
<comment type="catalytic activity">
    <reaction evidence="5">
        <text>adenosine(1518)/adenosine(1519) in 16S rRNA + 4 S-adenosyl-L-methionine = N(6)-dimethyladenosine(1518)/N(6)-dimethyladenosine(1519) in 16S rRNA + 4 S-adenosyl-L-homocysteine + 4 H(+)</text>
        <dbReference type="Rhea" id="RHEA:19609"/>
        <dbReference type="Rhea" id="RHEA-COMP:10232"/>
        <dbReference type="Rhea" id="RHEA-COMP:10233"/>
        <dbReference type="ChEBI" id="CHEBI:15378"/>
        <dbReference type="ChEBI" id="CHEBI:57856"/>
        <dbReference type="ChEBI" id="CHEBI:59789"/>
        <dbReference type="ChEBI" id="CHEBI:74411"/>
        <dbReference type="ChEBI" id="CHEBI:74493"/>
        <dbReference type="EC" id="2.1.1.182"/>
    </reaction>
</comment>
<dbReference type="RefSeq" id="WP_216416272.1">
    <property type="nucleotide sequence ID" value="NZ_JAHLQK010000003.1"/>
</dbReference>
<evidence type="ECO:0000256" key="3">
    <source>
        <dbReference type="ARBA" id="ARBA00022679"/>
    </source>
</evidence>
<comment type="similarity">
    <text evidence="5">Belongs to the class I-like SAM-binding methyltransferase superfamily. rRNA adenine N(6)-methyltransferase family. RsmA subfamily.</text>
</comment>
<evidence type="ECO:0000256" key="5">
    <source>
        <dbReference type="HAMAP-Rule" id="MF_00607"/>
    </source>
</evidence>
<dbReference type="Proteomes" id="UP000779508">
    <property type="component" value="Unassembled WGS sequence"/>
</dbReference>
<dbReference type="GO" id="GO:0052908">
    <property type="term" value="F:16S rRNA (adenine(1518)-N(6)/adenine(1519)-N(6))-dimethyltransferase activity"/>
    <property type="evidence" value="ECO:0007669"/>
    <property type="project" value="UniProtKB-EC"/>
</dbReference>
<feature type="binding site" evidence="5 6">
    <location>
        <position position="101"/>
    </location>
    <ligand>
        <name>S-adenosyl-L-methionine</name>
        <dbReference type="ChEBI" id="CHEBI:59789"/>
    </ligand>
</feature>
<feature type="binding site" evidence="5 6">
    <location>
        <position position="76"/>
    </location>
    <ligand>
        <name>S-adenosyl-L-methionine</name>
        <dbReference type="ChEBI" id="CHEBI:59789"/>
    </ligand>
</feature>
<keyword evidence="1 5" id="KW-0698">rRNA processing</keyword>
<dbReference type="InterPro" id="IPR001737">
    <property type="entry name" value="KsgA/Erm"/>
</dbReference>
<comment type="subcellular location">
    <subcellularLocation>
        <location evidence="5">Cytoplasm</location>
    </subcellularLocation>
</comment>
<evidence type="ECO:0000313" key="9">
    <source>
        <dbReference type="Proteomes" id="UP000779508"/>
    </source>
</evidence>
<feature type="binding site" evidence="5 6">
    <location>
        <position position="125"/>
    </location>
    <ligand>
        <name>S-adenosyl-L-methionine</name>
        <dbReference type="ChEBI" id="CHEBI:59789"/>
    </ligand>
</feature>
<feature type="binding site" evidence="5 6">
    <location>
        <position position="28"/>
    </location>
    <ligand>
        <name>S-adenosyl-L-methionine</name>
        <dbReference type="ChEBI" id="CHEBI:59789"/>
    </ligand>
</feature>
<keyword evidence="2 5" id="KW-0489">Methyltransferase</keyword>
<dbReference type="NCBIfam" id="TIGR00755">
    <property type="entry name" value="ksgA"/>
    <property type="match status" value="1"/>
</dbReference>
<gene>
    <name evidence="5 8" type="primary">rsmA</name>
    <name evidence="5" type="synonym">ksgA</name>
    <name evidence="8" type="ORF">KQI88_08635</name>
</gene>
<evidence type="ECO:0000256" key="1">
    <source>
        <dbReference type="ARBA" id="ARBA00022552"/>
    </source>
</evidence>
<dbReference type="PANTHER" id="PTHR11727:SF7">
    <property type="entry name" value="DIMETHYLADENOSINE TRANSFERASE-RELATED"/>
    <property type="match status" value="1"/>
</dbReference>
<dbReference type="PROSITE" id="PS51689">
    <property type="entry name" value="SAM_RNA_A_N6_MT"/>
    <property type="match status" value="1"/>
</dbReference>
<evidence type="ECO:0000259" key="7">
    <source>
        <dbReference type="SMART" id="SM00650"/>
    </source>
</evidence>
<dbReference type="InterPro" id="IPR020598">
    <property type="entry name" value="rRNA_Ade_methylase_Trfase_N"/>
</dbReference>
<protein>
    <recommendedName>
        <fullName evidence="5">Ribosomal RNA small subunit methyltransferase A</fullName>
        <ecNumber evidence="5">2.1.1.182</ecNumber>
    </recommendedName>
    <alternativeName>
        <fullName evidence="5">16S rRNA (adenine(1518)-N(6)/adenine(1519)-N(6))-dimethyltransferase</fullName>
    </alternativeName>
    <alternativeName>
        <fullName evidence="5">16S rRNA dimethyladenosine transferase</fullName>
    </alternativeName>
    <alternativeName>
        <fullName evidence="5">16S rRNA dimethylase</fullName>
    </alternativeName>
    <alternativeName>
        <fullName evidence="5">S-adenosylmethionine-6-N', N'-adenosyl(rRNA) dimethyltransferase</fullName>
    </alternativeName>
</protein>
<dbReference type="SMART" id="SM00650">
    <property type="entry name" value="rADc"/>
    <property type="match status" value="1"/>
</dbReference>
<dbReference type="EMBL" id="JAHLQK010000003">
    <property type="protein sequence ID" value="MBU5676481.1"/>
    <property type="molecule type" value="Genomic_DNA"/>
</dbReference>
<dbReference type="InterPro" id="IPR020596">
    <property type="entry name" value="rRNA_Ade_Mease_Trfase_CS"/>
</dbReference>
<dbReference type="EC" id="2.1.1.182" evidence="5"/>
<sequence length="287" mass="32202">MDRISSPKKTKDIVQKYGFKFSKSLGQNFLIDQNILDNIVDGANISKDDYVIEVGPGIGSLTQNIAEKSKSVVAIEIDKTLIPILNDTLKDYSNVEVINEDVLKLDLHKLINEKFKGNRAKVIANLPYYVTTSIIMKFLEERVPVQSLTIMIQKEVADRMQAKPGTKDYGALSIAVQYYCNPKILLKVPPSVFIPQPKVESTVIKLDILERPKVYVESEDLFFALVKDAFGKRRKTLLNALSTGDLKLNKDLLKDVLLSSGIDENRRGETLTIEEYGLLANNLAKIL</sequence>
<dbReference type="Pfam" id="PF00398">
    <property type="entry name" value="RrnaAD"/>
    <property type="match status" value="1"/>
</dbReference>
<dbReference type="InterPro" id="IPR011530">
    <property type="entry name" value="rRNA_adenine_dimethylase"/>
</dbReference>
<evidence type="ECO:0000313" key="8">
    <source>
        <dbReference type="EMBL" id="MBU5676481.1"/>
    </source>
</evidence>
<keyword evidence="5 6" id="KW-0694">RNA-binding</keyword>
<evidence type="ECO:0000256" key="2">
    <source>
        <dbReference type="ARBA" id="ARBA00022603"/>
    </source>
</evidence>
<dbReference type="HAMAP" id="MF_00607">
    <property type="entry name" value="16SrRNA_methyltr_A"/>
    <property type="match status" value="1"/>
</dbReference>
<accession>A0ABS6G2U8</accession>
<feature type="binding site" evidence="5 6">
    <location>
        <position position="30"/>
    </location>
    <ligand>
        <name>S-adenosyl-L-methionine</name>
        <dbReference type="ChEBI" id="CHEBI:59789"/>
    </ligand>
</feature>
<keyword evidence="5" id="KW-0963">Cytoplasm</keyword>
<dbReference type="PROSITE" id="PS01131">
    <property type="entry name" value="RRNA_A_DIMETH"/>
    <property type="match status" value="1"/>
</dbReference>
<keyword evidence="9" id="KW-1185">Reference proteome</keyword>
<proteinExistence type="inferred from homology"/>
<name>A0ABS6G2U8_9FIRM</name>
<evidence type="ECO:0000256" key="6">
    <source>
        <dbReference type="PROSITE-ProRule" id="PRU01026"/>
    </source>
</evidence>
<evidence type="ECO:0000256" key="4">
    <source>
        <dbReference type="ARBA" id="ARBA00022691"/>
    </source>
</evidence>
<keyword evidence="4 5" id="KW-0949">S-adenosyl-L-methionine</keyword>
<organism evidence="8 9">
    <name type="scientific">Alkaliphilus flagellatus</name>
    <dbReference type="NCBI Taxonomy" id="2841507"/>
    <lineage>
        <taxon>Bacteria</taxon>
        <taxon>Bacillati</taxon>
        <taxon>Bacillota</taxon>
        <taxon>Clostridia</taxon>
        <taxon>Peptostreptococcales</taxon>
        <taxon>Natronincolaceae</taxon>
        <taxon>Alkaliphilus</taxon>
    </lineage>
</organism>
<feature type="binding site" evidence="5 6">
    <location>
        <position position="55"/>
    </location>
    <ligand>
        <name>S-adenosyl-L-methionine</name>
        <dbReference type="ChEBI" id="CHEBI:59789"/>
    </ligand>
</feature>
<dbReference type="PANTHER" id="PTHR11727">
    <property type="entry name" value="DIMETHYLADENOSINE TRANSFERASE"/>
    <property type="match status" value="1"/>
</dbReference>
<comment type="function">
    <text evidence="5">Specifically dimethylates two adjacent adenosines (A1518 and A1519) in the loop of a conserved hairpin near the 3'-end of 16S rRNA in the 30S particle. May play a critical role in biogenesis of 30S subunits.</text>
</comment>
<keyword evidence="3 5" id="KW-0808">Transferase</keyword>
<comment type="caution">
    <text evidence="8">The sequence shown here is derived from an EMBL/GenBank/DDBJ whole genome shotgun (WGS) entry which is preliminary data.</text>
</comment>
<reference evidence="8 9" key="1">
    <citation type="submission" date="2021-06" db="EMBL/GenBank/DDBJ databases">
        <authorList>
            <person name="Sun Q."/>
            <person name="Li D."/>
        </authorList>
    </citation>
    <scope>NUCLEOTIDE SEQUENCE [LARGE SCALE GENOMIC DNA]</scope>
    <source>
        <strain evidence="8 9">MSJ-5</strain>
    </source>
</reference>